<dbReference type="InterPro" id="IPR019198">
    <property type="entry name" value="Beta_propeller_containing"/>
</dbReference>
<evidence type="ECO:0000313" key="2">
    <source>
        <dbReference type="EMBL" id="HHI49292.1"/>
    </source>
</evidence>
<name>A0A7J3UZU4_9CREN</name>
<accession>A0A7J3UZU4</accession>
<keyword evidence="1" id="KW-1133">Transmembrane helix</keyword>
<gene>
    <name evidence="2" type="ORF">ENL91_03880</name>
</gene>
<keyword evidence="1" id="KW-0472">Membrane</keyword>
<dbReference type="InterPro" id="IPR011047">
    <property type="entry name" value="Quinoprotein_ADH-like_sf"/>
</dbReference>
<keyword evidence="1" id="KW-0812">Transmembrane</keyword>
<dbReference type="EMBL" id="DRVT01000048">
    <property type="protein sequence ID" value="HHI49292.1"/>
    <property type="molecule type" value="Genomic_DNA"/>
</dbReference>
<sequence>MVITLCQVNVMRQLSSYKKAIIVSVPLVLIAFVAAAYAINQPPDPNLKRFSSMDEIEAYLKGGSPSWWPVFYFNRDFAFQATTAEGGLKDYSTTNIQVAGVDEADIVKSDGEYLYIASGDTVYIVKAYPPEDARVVSKIVINNSYSQDLYINGNRLVVIGSGYSAFAYKGYPVSVANSFVRVYDITNRSSPELARELVLNGTISGSRMIGDYVYIVSQEYPYVYDFESQDYRIELPAYACDGTTKEIKPEEIYYIESQESYYWFMTVISLNVVDDSIPPSDETFLAGVSSTMYVSPENMYLVAHRSYPVRIMIISPSTSAEDWKEETLVYRLGLKDGKVALEASGTVPGGILNQYSMDEHNGYFRVATTEWTSNGSKNAIYVLNMKMEIVGSIEGIAPGERIYSARFMGDRCYLVTFRQVDPFFVIDLSNPFNPSVLGYLKIPGYSSYLHPLDEDHIIGLGKEGNNLKLSLFNVEDVSAPKEVAKFGLNYTYSDSEALYDPKAFLFNAGRQILAIPVGWTEGYGAWMYSQGAFVFNVSVEEGFVLRGIIVHHSDMAQSYWSLAVRRILYIEEALYTVSNDQVRISNFGTLDLIKAIPLQ</sequence>
<dbReference type="PROSITE" id="PS50818">
    <property type="entry name" value="INTEIN_C_TER"/>
    <property type="match status" value="1"/>
</dbReference>
<dbReference type="SUPFAM" id="SSF50998">
    <property type="entry name" value="Quinoprotein alcohol dehydrogenase-like"/>
    <property type="match status" value="1"/>
</dbReference>
<comment type="caution">
    <text evidence="2">The sequence shown here is derived from an EMBL/GenBank/DDBJ whole genome shotgun (WGS) entry which is preliminary data.</text>
</comment>
<organism evidence="2">
    <name type="scientific">Candidatus Methanosuratincola petrocarbonis</name>
    <name type="common">ex Vanwonterghem et al. 2016</name>
    <dbReference type="NCBI Taxonomy" id="1867261"/>
    <lineage>
        <taxon>Archaea</taxon>
        <taxon>Thermoproteota</taxon>
        <taxon>Methanosuratincolia</taxon>
        <taxon>Candidatus Methanomethylicales</taxon>
        <taxon>Candidatus Methanomethylicaceae</taxon>
        <taxon>Candidatus Methanosuratincola (ex Vanwonterghem et al. 2016)</taxon>
    </lineage>
</organism>
<reference evidence="2" key="1">
    <citation type="journal article" date="2020" name="mSystems">
        <title>Genome- and Community-Level Interaction Insights into Carbon Utilization and Element Cycling Functions of Hydrothermarchaeota in Hydrothermal Sediment.</title>
        <authorList>
            <person name="Zhou Z."/>
            <person name="Liu Y."/>
            <person name="Xu W."/>
            <person name="Pan J."/>
            <person name="Luo Z.H."/>
            <person name="Li M."/>
        </authorList>
    </citation>
    <scope>NUCLEOTIDE SEQUENCE [LARGE SCALE GENOMIC DNA]</scope>
    <source>
        <strain evidence="2">SpSt-1038</strain>
    </source>
</reference>
<dbReference type="AlphaFoldDB" id="A0A7J3UZU4"/>
<protein>
    <recommendedName>
        <fullName evidence="3">Beta-propeller domain-containing protein</fullName>
    </recommendedName>
</protein>
<dbReference type="PIRSF" id="PIRSF006425">
    <property type="entry name" value="UCP006425_WD40"/>
    <property type="match status" value="1"/>
</dbReference>
<proteinExistence type="predicted"/>
<evidence type="ECO:0000256" key="1">
    <source>
        <dbReference type="SAM" id="Phobius"/>
    </source>
</evidence>
<dbReference type="InterPro" id="IPR014441">
    <property type="entry name" value="UCP006425_b-propeller"/>
</dbReference>
<dbReference type="InterPro" id="IPR030934">
    <property type="entry name" value="Intein_C"/>
</dbReference>
<feature type="transmembrane region" description="Helical" evidence="1">
    <location>
        <begin position="20"/>
        <end position="39"/>
    </location>
</feature>
<dbReference type="Pfam" id="PF09826">
    <property type="entry name" value="Beta_propel"/>
    <property type="match status" value="1"/>
</dbReference>
<evidence type="ECO:0008006" key="3">
    <source>
        <dbReference type="Google" id="ProtNLM"/>
    </source>
</evidence>